<protein>
    <submittedName>
        <fullName evidence="2">YtxH domain-containing protein</fullName>
    </submittedName>
</protein>
<gene>
    <name evidence="2" type="ORF">SM124_00455</name>
</gene>
<dbReference type="PANTHER" id="PTHR35792">
    <property type="entry name" value="GENERAL STRESS PROTEIN"/>
    <property type="match status" value="1"/>
</dbReference>
<comment type="caution">
    <text evidence="2">The sequence shown here is derived from an EMBL/GenBank/DDBJ whole genome shotgun (WGS) entry which is preliminary data.</text>
</comment>
<reference evidence="2 3" key="1">
    <citation type="submission" date="2023-11" db="EMBL/GenBank/DDBJ databases">
        <title>Bacillus jintuensis, isolated from a mudflat on the Beibu Gulf coast.</title>
        <authorList>
            <person name="Li M."/>
        </authorList>
    </citation>
    <scope>NUCLEOTIDE SEQUENCE [LARGE SCALE GENOMIC DNA]</scope>
    <source>
        <strain evidence="2 3">31A1R</strain>
    </source>
</reference>
<keyword evidence="3" id="KW-1185">Reference proteome</keyword>
<accession>A0ABU5ISS9</accession>
<sequence length="125" mass="13891">MKTKTLLLGFIVGGIAAGVTTLLSAPASGKETRNYIKENSNQWRNQLLDLKISLLDLKNSTTSATKEGKEVISTFISDVKILLADWQEDINPNQEQLKFELNSIQETVNELESQIQADQSILVNK</sequence>
<keyword evidence="1" id="KW-0175">Coiled coil</keyword>
<organism evidence="2 3">
    <name type="scientific">Robertmurraya mangrovi</name>
    <dbReference type="NCBI Taxonomy" id="3098077"/>
    <lineage>
        <taxon>Bacteria</taxon>
        <taxon>Bacillati</taxon>
        <taxon>Bacillota</taxon>
        <taxon>Bacilli</taxon>
        <taxon>Bacillales</taxon>
        <taxon>Bacillaceae</taxon>
        <taxon>Robertmurraya</taxon>
    </lineage>
</organism>
<dbReference type="InterPro" id="IPR024623">
    <property type="entry name" value="YtxH"/>
</dbReference>
<dbReference type="PANTHER" id="PTHR35792:SF3">
    <property type="entry name" value="IG HYPOTHETICAL 17707"/>
    <property type="match status" value="1"/>
</dbReference>
<proteinExistence type="predicted"/>
<evidence type="ECO:0000256" key="1">
    <source>
        <dbReference type="SAM" id="Coils"/>
    </source>
</evidence>
<feature type="coiled-coil region" evidence="1">
    <location>
        <begin position="94"/>
        <end position="121"/>
    </location>
</feature>
<dbReference type="InterPro" id="IPR052928">
    <property type="entry name" value="Desiccation-related_membrane"/>
</dbReference>
<evidence type="ECO:0000313" key="2">
    <source>
        <dbReference type="EMBL" id="MDZ5470205.1"/>
    </source>
</evidence>
<evidence type="ECO:0000313" key="3">
    <source>
        <dbReference type="Proteomes" id="UP001290455"/>
    </source>
</evidence>
<dbReference type="EMBL" id="JAXOFX010000001">
    <property type="protein sequence ID" value="MDZ5470205.1"/>
    <property type="molecule type" value="Genomic_DNA"/>
</dbReference>
<dbReference type="RefSeq" id="WP_322444517.1">
    <property type="nucleotide sequence ID" value="NZ_JAXOFX010000001.1"/>
</dbReference>
<dbReference type="Pfam" id="PF12732">
    <property type="entry name" value="YtxH"/>
    <property type="match status" value="1"/>
</dbReference>
<name>A0ABU5ISS9_9BACI</name>
<dbReference type="Proteomes" id="UP001290455">
    <property type="component" value="Unassembled WGS sequence"/>
</dbReference>